<dbReference type="Pfam" id="PF03443">
    <property type="entry name" value="AA9"/>
    <property type="match status" value="1"/>
</dbReference>
<evidence type="ECO:0000256" key="4">
    <source>
        <dbReference type="ARBA" id="ARBA00023001"/>
    </source>
</evidence>
<organism evidence="14 15">
    <name type="scientific">Paraphaeosphaeria sporulosa</name>
    <dbReference type="NCBI Taxonomy" id="1460663"/>
    <lineage>
        <taxon>Eukaryota</taxon>
        <taxon>Fungi</taxon>
        <taxon>Dikarya</taxon>
        <taxon>Ascomycota</taxon>
        <taxon>Pezizomycotina</taxon>
        <taxon>Dothideomycetes</taxon>
        <taxon>Pleosporomycetidae</taxon>
        <taxon>Pleosporales</taxon>
        <taxon>Massarineae</taxon>
        <taxon>Didymosphaeriaceae</taxon>
        <taxon>Paraphaeosphaeria</taxon>
    </lineage>
</organism>
<dbReference type="CDD" id="cd21175">
    <property type="entry name" value="LPMO_AA9"/>
    <property type="match status" value="1"/>
</dbReference>
<comment type="domain">
    <text evidence="11">Has a modular structure: an endo-beta-1,4-glucanase catalytic module at the N-terminus, a linker rich in serines and threonines, and a C-terminal carbohydrate-binding module (CBM).</text>
</comment>
<dbReference type="Proteomes" id="UP000077069">
    <property type="component" value="Unassembled WGS sequence"/>
</dbReference>
<keyword evidence="6 11" id="KW-1015">Disulfide bond</keyword>
<evidence type="ECO:0000256" key="9">
    <source>
        <dbReference type="ARBA" id="ARBA00044502"/>
    </source>
</evidence>
<evidence type="ECO:0000256" key="1">
    <source>
        <dbReference type="ARBA" id="ARBA00001973"/>
    </source>
</evidence>
<comment type="similarity">
    <text evidence="9">Belongs to the polysaccharide monooxygenase AA9 family.</text>
</comment>
<accession>A0A177CJN4</accession>
<evidence type="ECO:0000256" key="10">
    <source>
        <dbReference type="ARBA" id="ARBA00045077"/>
    </source>
</evidence>
<keyword evidence="3 11" id="KW-0964">Secreted</keyword>
<evidence type="ECO:0000256" key="12">
    <source>
        <dbReference type="SAM" id="SignalP"/>
    </source>
</evidence>
<protein>
    <recommendedName>
        <fullName evidence="11">AA9 family lytic polysaccharide monooxygenase</fullName>
        <ecNumber evidence="11">1.14.99.56</ecNumber>
    </recommendedName>
    <alternativeName>
        <fullName evidence="11">Endo-beta-1,4-glucanase</fullName>
    </alternativeName>
    <alternativeName>
        <fullName evidence="11">Glycosyl hydrolase 61 family protein</fullName>
    </alternativeName>
</protein>
<dbReference type="AlphaFoldDB" id="A0A177CJN4"/>
<sequence length="332" mass="36371">MWSRAPLLVLPLLSSHATAHTFIWGVFVNGVDQGLFTGIRAPPYNAAPNAGGYANSPVKNLSSLDLRCNVMGDIQAPDTIKVSPGDNLTFDWHHDYRNDSDDIIASSHHGPSIVYLSPDPPGENTFVKIWEEGLYESNPFPQPGKWSTTGDIREKHGKMNVRVPAGLKAGFYLIRAEMIAFHEGEVAYTKNPRRGTQFYPNCVQIEVVGDGTVELPEGVSFPGAYKEEDPGIVYDIYCSTETRTIPTAPCTTTYPIPGPTVWSGAWAETTAVPLSPIKGDTTAYPWSTWIVNSVVTSGSFTDRKHVTVVGTSTYKASWSTTYQTPAPGTRRW</sequence>
<evidence type="ECO:0000256" key="3">
    <source>
        <dbReference type="ARBA" id="ARBA00022525"/>
    </source>
</evidence>
<keyword evidence="7 11" id="KW-0119">Carbohydrate metabolism</keyword>
<evidence type="ECO:0000256" key="11">
    <source>
        <dbReference type="RuleBase" id="RU368122"/>
    </source>
</evidence>
<evidence type="ECO:0000256" key="2">
    <source>
        <dbReference type="ARBA" id="ARBA00004613"/>
    </source>
</evidence>
<reference evidence="14 15" key="1">
    <citation type="submission" date="2016-05" db="EMBL/GenBank/DDBJ databases">
        <title>Comparative analysis of secretome profiles of manganese(II)-oxidizing ascomycete fungi.</title>
        <authorList>
            <consortium name="DOE Joint Genome Institute"/>
            <person name="Zeiner C.A."/>
            <person name="Purvine S.O."/>
            <person name="Zink E.M."/>
            <person name="Wu S."/>
            <person name="Pasa-Tolic L."/>
            <person name="Chaput D.L."/>
            <person name="Haridas S."/>
            <person name="Grigoriev I.V."/>
            <person name="Santelli C.M."/>
            <person name="Hansel C.M."/>
        </authorList>
    </citation>
    <scope>NUCLEOTIDE SEQUENCE [LARGE SCALE GENOMIC DNA]</scope>
    <source>
        <strain evidence="14 15">AP3s5-JAC2a</strain>
    </source>
</reference>
<keyword evidence="4 11" id="KW-0136">Cellulose degradation</keyword>
<dbReference type="GO" id="GO:0005576">
    <property type="term" value="C:extracellular region"/>
    <property type="evidence" value="ECO:0007669"/>
    <property type="project" value="UniProtKB-SubCell"/>
</dbReference>
<dbReference type="InterPro" id="IPR049892">
    <property type="entry name" value="AA9"/>
</dbReference>
<feature type="domain" description="Auxiliary Activity family 9 catalytic" evidence="13">
    <location>
        <begin position="20"/>
        <end position="240"/>
    </location>
</feature>
<keyword evidence="8 11" id="KW-0624">Polysaccharide degradation</keyword>
<evidence type="ECO:0000256" key="7">
    <source>
        <dbReference type="ARBA" id="ARBA00023277"/>
    </source>
</evidence>
<dbReference type="Gene3D" id="2.70.50.70">
    <property type="match status" value="1"/>
</dbReference>
<gene>
    <name evidence="14" type="ORF">CC84DRAFT_657356</name>
</gene>
<keyword evidence="12" id="KW-0732">Signal</keyword>
<comment type="subcellular location">
    <subcellularLocation>
        <location evidence="2 11">Secreted</location>
    </subcellularLocation>
</comment>
<dbReference type="GO" id="GO:0008810">
    <property type="term" value="F:cellulase activity"/>
    <property type="evidence" value="ECO:0007669"/>
    <property type="project" value="UniProtKB-UniRule"/>
</dbReference>
<keyword evidence="15" id="KW-1185">Reference proteome</keyword>
<evidence type="ECO:0000256" key="5">
    <source>
        <dbReference type="ARBA" id="ARBA00023008"/>
    </source>
</evidence>
<feature type="signal peptide" evidence="12">
    <location>
        <begin position="1"/>
        <end position="19"/>
    </location>
</feature>
<dbReference type="GeneID" id="28770529"/>
<dbReference type="OrthoDB" id="2525337at2759"/>
<dbReference type="PANTHER" id="PTHR33353">
    <property type="entry name" value="PUTATIVE (AFU_ORTHOLOGUE AFUA_1G12560)-RELATED"/>
    <property type="match status" value="1"/>
</dbReference>
<keyword evidence="5" id="KW-0186">Copper</keyword>
<evidence type="ECO:0000313" key="14">
    <source>
        <dbReference type="EMBL" id="OAG07461.1"/>
    </source>
</evidence>
<dbReference type="RefSeq" id="XP_018037826.1">
    <property type="nucleotide sequence ID" value="XM_018187043.1"/>
</dbReference>
<comment type="catalytic activity">
    <reaction evidence="10 11">
        <text>[(1-&gt;4)-beta-D-glucosyl]n+m + reduced acceptor + O2 = 4-dehydro-beta-D-glucosyl-[(1-&gt;4)-beta-D-glucosyl]n-1 + [(1-&gt;4)-beta-D-glucosyl]m + acceptor + H2O.</text>
        <dbReference type="EC" id="1.14.99.56"/>
    </reaction>
</comment>
<evidence type="ECO:0000256" key="8">
    <source>
        <dbReference type="ARBA" id="ARBA00023326"/>
    </source>
</evidence>
<comment type="cofactor">
    <cofactor evidence="1">
        <name>Cu(2+)</name>
        <dbReference type="ChEBI" id="CHEBI:29036"/>
    </cofactor>
</comment>
<comment type="function">
    <text evidence="11">Lytic polysaccharide monooxygenase (LMPO) that depolymerizes crystalline and amorphous polysaccharides via the oxidation of scissile alpha- or beta-(1-4)-glycosidic bonds, yielding C1 and/or C4 oxidation products. Catalysis by LPMOs requires the reduction of the active-site copper from Cu(II) to Cu(I) by a reducing agent and H(2)O(2) or O(2) as a cosubstrate.</text>
</comment>
<feature type="chain" id="PRO_5008058247" description="AA9 family lytic polysaccharide monooxygenase" evidence="12">
    <location>
        <begin position="20"/>
        <end position="332"/>
    </location>
</feature>
<dbReference type="EMBL" id="KV441551">
    <property type="protein sequence ID" value="OAG07461.1"/>
    <property type="molecule type" value="Genomic_DNA"/>
</dbReference>
<dbReference type="GO" id="GO:0030248">
    <property type="term" value="F:cellulose binding"/>
    <property type="evidence" value="ECO:0007669"/>
    <property type="project" value="UniProtKB-UniRule"/>
</dbReference>
<dbReference type="InterPro" id="IPR005103">
    <property type="entry name" value="AA9_LPMO"/>
</dbReference>
<dbReference type="PANTHER" id="PTHR33353:SF17">
    <property type="entry name" value="ENDO-BETA-1,4-GLUCANASE D"/>
    <property type="match status" value="1"/>
</dbReference>
<dbReference type="InParanoid" id="A0A177CJN4"/>
<evidence type="ECO:0000313" key="15">
    <source>
        <dbReference type="Proteomes" id="UP000077069"/>
    </source>
</evidence>
<evidence type="ECO:0000259" key="13">
    <source>
        <dbReference type="Pfam" id="PF03443"/>
    </source>
</evidence>
<evidence type="ECO:0000256" key="6">
    <source>
        <dbReference type="ARBA" id="ARBA00023157"/>
    </source>
</evidence>
<name>A0A177CJN4_9PLEO</name>
<dbReference type="GO" id="GO:0030245">
    <property type="term" value="P:cellulose catabolic process"/>
    <property type="evidence" value="ECO:0007669"/>
    <property type="project" value="UniProtKB-UniRule"/>
</dbReference>
<dbReference type="EC" id="1.14.99.56" evidence="11"/>
<proteinExistence type="inferred from homology"/>